<accession>A0AAF0BTJ0</accession>
<dbReference type="EMBL" id="OQ317942">
    <property type="protein sequence ID" value="WCS66582.1"/>
    <property type="molecule type" value="Genomic_DNA"/>
</dbReference>
<proteinExistence type="predicted"/>
<reference evidence="1" key="1">
    <citation type="submission" date="2023-01" db="EMBL/GenBank/DDBJ databases">
        <title>Siphophage 0105phi7-2 of Bacillus thuringiensis: Novel Propagation, DNA, and Genome-Implied Assembly.</title>
        <authorList>
            <person name="Roberts S."/>
            <person name="Aldis M."/>
            <person name="Wright E.T."/>
            <person name="Lai Z."/>
            <person name="Hardies S.C."/>
            <person name="Serwer P."/>
        </authorList>
    </citation>
    <scope>NUCLEOTIDE SEQUENCE</scope>
</reference>
<organism evidence="1 2">
    <name type="scientific">Bacillus phage 0105phi7-2</name>
    <dbReference type="NCBI Taxonomy" id="3025408"/>
    <lineage>
        <taxon>Viruses</taxon>
        <taxon>Duplodnaviria</taxon>
        <taxon>Heunggongvirae</taxon>
        <taxon>Uroviricota</taxon>
        <taxon>Caudoviricetes</taxon>
        <taxon>Theosmithvirus</taxon>
        <taxon>Theosmithvirus tv0105phi72</taxon>
    </lineage>
</organism>
<evidence type="ECO:0000313" key="1">
    <source>
        <dbReference type="EMBL" id="WCS66582.1"/>
    </source>
</evidence>
<sequence length="162" mass="19253">MTSCISILDSYHNGDISVEEFLSALFDLAVNDYTSGVHKELMEPDITNDCIKLAQIGTFMKQKMKEFINKYLVSEDDSPNVMYFPIYLYDLRSEFENESLFEKVHYGFIDDIYHILLSSIDRSDRETFIFTCLNWEKTFIRVWEERIKKVNVDFETIMKEFN</sequence>
<protein>
    <submittedName>
        <fullName evidence="1">Uncharacterized protein</fullName>
    </submittedName>
</protein>
<evidence type="ECO:0000313" key="2">
    <source>
        <dbReference type="Proteomes" id="UP001222392"/>
    </source>
</evidence>
<keyword evidence="2" id="KW-1185">Reference proteome</keyword>
<name>A0AAF0BTJ0_9CAUD</name>
<dbReference type="Proteomes" id="UP001222392">
    <property type="component" value="Segment"/>
</dbReference>
<gene>
    <name evidence="1" type="ORF">0105phi72_037</name>
</gene>